<comment type="subcellular location">
    <subcellularLocation>
        <location evidence="4">Cell membrane</location>
        <topology evidence="4">Lipid-anchor</topology>
    </subcellularLocation>
</comment>
<dbReference type="GO" id="GO:0005886">
    <property type="term" value="C:plasma membrane"/>
    <property type="evidence" value="ECO:0007669"/>
    <property type="project" value="UniProtKB-SubCell"/>
</dbReference>
<keyword evidence="4 8" id="KW-0449">Lipoprotein</keyword>
<dbReference type="SUPFAM" id="SSF110997">
    <property type="entry name" value="Sporulation related repeat"/>
    <property type="match status" value="1"/>
</dbReference>
<evidence type="ECO:0000256" key="3">
    <source>
        <dbReference type="ARBA" id="ARBA00023316"/>
    </source>
</evidence>
<dbReference type="InterPro" id="IPR036908">
    <property type="entry name" value="RlpA-like_sf"/>
</dbReference>
<dbReference type="GO" id="GO:0008932">
    <property type="term" value="F:lytic endotransglycosylase activity"/>
    <property type="evidence" value="ECO:0007669"/>
    <property type="project" value="UniProtKB-UniRule"/>
</dbReference>
<dbReference type="InterPro" id="IPR012997">
    <property type="entry name" value="RplA"/>
</dbReference>
<feature type="domain" description="SPOR" evidence="7">
    <location>
        <begin position="190"/>
        <end position="269"/>
    </location>
</feature>
<dbReference type="OrthoDB" id="9779128at2"/>
<evidence type="ECO:0000259" key="7">
    <source>
        <dbReference type="PROSITE" id="PS51724"/>
    </source>
</evidence>
<dbReference type="SUPFAM" id="SSF50685">
    <property type="entry name" value="Barwin-like endoglucanases"/>
    <property type="match status" value="1"/>
</dbReference>
<gene>
    <name evidence="4" type="primary">rlpA</name>
    <name evidence="8" type="ORF">CWI75_01630</name>
</gene>
<comment type="similarity">
    <text evidence="4 5">Belongs to the RlpA family.</text>
</comment>
<dbReference type="PANTHER" id="PTHR34183">
    <property type="entry name" value="ENDOLYTIC PEPTIDOGLYCAN TRANSGLYCOSYLASE RLPA"/>
    <property type="match status" value="1"/>
</dbReference>
<name>A0A2N5Y6Q7_9GAMM</name>
<dbReference type="PROSITE" id="PS51257">
    <property type="entry name" value="PROKAR_LIPOPROTEIN"/>
    <property type="match status" value="1"/>
</dbReference>
<evidence type="ECO:0000313" key="8">
    <source>
        <dbReference type="EMBL" id="PLW84076.1"/>
    </source>
</evidence>
<dbReference type="PROSITE" id="PS51724">
    <property type="entry name" value="SPOR"/>
    <property type="match status" value="1"/>
</dbReference>
<dbReference type="InterPro" id="IPR036680">
    <property type="entry name" value="SPOR-like_sf"/>
</dbReference>
<dbReference type="Pfam" id="PF03330">
    <property type="entry name" value="DPBB_1"/>
    <property type="match status" value="1"/>
</dbReference>
<dbReference type="Proteomes" id="UP000234845">
    <property type="component" value="Unassembled WGS sequence"/>
</dbReference>
<dbReference type="InterPro" id="IPR034718">
    <property type="entry name" value="RlpA"/>
</dbReference>
<accession>A0A2N5Y6Q7</accession>
<keyword evidence="2 4" id="KW-0456">Lyase</keyword>
<keyword evidence="1 6" id="KW-0732">Signal</keyword>
<dbReference type="CDD" id="cd22268">
    <property type="entry name" value="DPBB_RlpA-like"/>
    <property type="match status" value="1"/>
</dbReference>
<dbReference type="NCBIfam" id="TIGR00413">
    <property type="entry name" value="rlpA"/>
    <property type="match status" value="1"/>
</dbReference>
<keyword evidence="4" id="KW-0564">Palmitate</keyword>
<dbReference type="AlphaFoldDB" id="A0A2N5Y6Q7"/>
<dbReference type="GO" id="GO:0009279">
    <property type="term" value="C:cell outer membrane"/>
    <property type="evidence" value="ECO:0007669"/>
    <property type="project" value="TreeGrafter"/>
</dbReference>
<reference evidence="9" key="1">
    <citation type="submission" date="2017-11" db="EMBL/GenBank/DDBJ databases">
        <title>The draft genome sequence of Chromatocurvus sp. F02.</title>
        <authorList>
            <person name="Du Z.-J."/>
            <person name="Chang Y.-Q."/>
        </authorList>
    </citation>
    <scope>NUCLEOTIDE SEQUENCE [LARGE SCALE GENOMIC DNA]</scope>
    <source>
        <strain evidence="9">F02</strain>
    </source>
</reference>
<keyword evidence="9" id="KW-1185">Reference proteome</keyword>
<dbReference type="RefSeq" id="WP_101519713.1">
    <property type="nucleotide sequence ID" value="NZ_PKLZ01000001.1"/>
</dbReference>
<evidence type="ECO:0000313" key="9">
    <source>
        <dbReference type="Proteomes" id="UP000234845"/>
    </source>
</evidence>
<dbReference type="InterPro" id="IPR009009">
    <property type="entry name" value="RlpA-like_DPBB"/>
</dbReference>
<dbReference type="PANTHER" id="PTHR34183:SF1">
    <property type="entry name" value="ENDOLYTIC PEPTIDOGLYCAN TRANSGLYCOSYLASE RLPA"/>
    <property type="match status" value="1"/>
</dbReference>
<dbReference type="FunFam" id="2.40.40.10:FF:000003">
    <property type="entry name" value="Endolytic peptidoglycan transglycosylase RlpA"/>
    <property type="match status" value="1"/>
</dbReference>
<evidence type="ECO:0000256" key="1">
    <source>
        <dbReference type="ARBA" id="ARBA00022729"/>
    </source>
</evidence>
<dbReference type="InterPro" id="IPR007730">
    <property type="entry name" value="SPOR-like_dom"/>
</dbReference>
<feature type="chain" id="PRO_5015012670" description="Endolytic peptidoglycan transglycosylase RlpA" evidence="6">
    <location>
        <begin position="23"/>
        <end position="269"/>
    </location>
</feature>
<organism evidence="8 9">
    <name type="scientific">Kineobactrum sediminis</name>
    <dbReference type="NCBI Taxonomy" id="1905677"/>
    <lineage>
        <taxon>Bacteria</taxon>
        <taxon>Pseudomonadati</taxon>
        <taxon>Pseudomonadota</taxon>
        <taxon>Gammaproteobacteria</taxon>
        <taxon>Cellvibrionales</taxon>
        <taxon>Halieaceae</taxon>
        <taxon>Kineobactrum</taxon>
    </lineage>
</organism>
<protein>
    <recommendedName>
        <fullName evidence="4">Endolytic peptidoglycan transglycosylase RlpA</fullName>
        <ecNumber evidence="4">4.2.2.-</ecNumber>
    </recommendedName>
</protein>
<proteinExistence type="inferred from homology"/>
<dbReference type="Pfam" id="PF05036">
    <property type="entry name" value="SPOR"/>
    <property type="match status" value="1"/>
</dbReference>
<keyword evidence="4" id="KW-1003">Cell membrane</keyword>
<comment type="function">
    <text evidence="4">Lytic transglycosylase with a strong preference for naked glycan strands that lack stem peptides.</text>
</comment>
<dbReference type="GO" id="GO:0071555">
    <property type="term" value="P:cell wall organization"/>
    <property type="evidence" value="ECO:0007669"/>
    <property type="project" value="UniProtKB-KW"/>
</dbReference>
<dbReference type="Gene3D" id="2.40.40.10">
    <property type="entry name" value="RlpA-like domain"/>
    <property type="match status" value="1"/>
</dbReference>
<dbReference type="EMBL" id="PKLZ01000001">
    <property type="protein sequence ID" value="PLW84076.1"/>
    <property type="molecule type" value="Genomic_DNA"/>
</dbReference>
<dbReference type="GO" id="GO:0042834">
    <property type="term" value="F:peptidoglycan binding"/>
    <property type="evidence" value="ECO:0007669"/>
    <property type="project" value="InterPro"/>
</dbReference>
<sequence>MNLTARLCLVGFALVIAGCAARGPTPASSPGERGAVSDGAPRVVISPEQVKDAVPRPDPILSLGNLSPYTVLGKTYQIMPNLDNYRERGIASWYGTKFDGRKTSNGEIFDLYGATAAHKTLPIPCYVRVTNLNNNRSIVVRVNDRGPFHSDRLIDLSYGAATKLGFVDQGTAPVEVELINLAGIDDRRGTPLGSYRYVQLGAFGSETAAQRLREELTTVLTLPVAVSPVDTGNGLLYRVRIGPMESSEEIMLVQQQLEASGYSGAQLLP</sequence>
<keyword evidence="4" id="KW-0472">Membrane</keyword>
<feature type="signal peptide" evidence="6">
    <location>
        <begin position="1"/>
        <end position="22"/>
    </location>
</feature>
<evidence type="ECO:0000256" key="5">
    <source>
        <dbReference type="RuleBase" id="RU003495"/>
    </source>
</evidence>
<evidence type="ECO:0000256" key="6">
    <source>
        <dbReference type="SAM" id="SignalP"/>
    </source>
</evidence>
<evidence type="ECO:0000256" key="4">
    <source>
        <dbReference type="HAMAP-Rule" id="MF_02071"/>
    </source>
</evidence>
<dbReference type="HAMAP" id="MF_02071">
    <property type="entry name" value="RlpA"/>
    <property type="match status" value="1"/>
</dbReference>
<comment type="caution">
    <text evidence="8">The sequence shown here is derived from an EMBL/GenBank/DDBJ whole genome shotgun (WGS) entry which is preliminary data.</text>
</comment>
<dbReference type="EC" id="4.2.2.-" evidence="4"/>
<keyword evidence="3 4" id="KW-0961">Cell wall biogenesis/degradation</keyword>
<dbReference type="Gene3D" id="3.30.70.1070">
    <property type="entry name" value="Sporulation related repeat"/>
    <property type="match status" value="1"/>
</dbReference>
<evidence type="ECO:0000256" key="2">
    <source>
        <dbReference type="ARBA" id="ARBA00023239"/>
    </source>
</evidence>
<dbReference type="GO" id="GO:0000270">
    <property type="term" value="P:peptidoglycan metabolic process"/>
    <property type="evidence" value="ECO:0007669"/>
    <property type="project" value="UniProtKB-UniRule"/>
</dbReference>